<protein>
    <submittedName>
        <fullName evidence="1">Sialidase family protein</fullName>
    </submittedName>
</protein>
<dbReference type="CDD" id="cd15482">
    <property type="entry name" value="Sialidase_non-viral"/>
    <property type="match status" value="1"/>
</dbReference>
<reference evidence="1 2" key="1">
    <citation type="submission" date="2023-03" db="EMBL/GenBank/DDBJ databases">
        <title>Bacillus Genome Sequencing.</title>
        <authorList>
            <person name="Dunlap C."/>
        </authorList>
    </citation>
    <scope>NUCLEOTIDE SEQUENCE [LARGE SCALE GENOMIC DNA]</scope>
    <source>
        <strain evidence="1 2">BD-525</strain>
    </source>
</reference>
<organism evidence="1 2">
    <name type="scientific">Paenibacillus dokdonensis</name>
    <dbReference type="NCBI Taxonomy" id="2567944"/>
    <lineage>
        <taxon>Bacteria</taxon>
        <taxon>Bacillati</taxon>
        <taxon>Bacillota</taxon>
        <taxon>Bacilli</taxon>
        <taxon>Bacillales</taxon>
        <taxon>Paenibacillaceae</taxon>
        <taxon>Paenibacillus</taxon>
    </lineage>
</organism>
<comment type="caution">
    <text evidence="1">The sequence shown here is derived from an EMBL/GenBank/DDBJ whole genome shotgun (WGS) entry which is preliminary data.</text>
</comment>
<keyword evidence="2" id="KW-1185">Reference proteome</keyword>
<dbReference type="SUPFAM" id="SSF50939">
    <property type="entry name" value="Sialidases"/>
    <property type="match status" value="1"/>
</dbReference>
<name>A0ABU6GH07_9BACL</name>
<dbReference type="Proteomes" id="UP001344632">
    <property type="component" value="Unassembled WGS sequence"/>
</dbReference>
<proteinExistence type="predicted"/>
<dbReference type="EMBL" id="JARLKZ010000003">
    <property type="protein sequence ID" value="MEC0239041.1"/>
    <property type="molecule type" value="Genomic_DNA"/>
</dbReference>
<evidence type="ECO:0000313" key="2">
    <source>
        <dbReference type="Proteomes" id="UP001344632"/>
    </source>
</evidence>
<sequence length="76" mass="8494">MWNHAATKRTAVAVSKDGGQSWGEVSFDSELIDPICQATVILYPDLGDGIERLIWANPADFHIYFIKLGIDWIKGM</sequence>
<dbReference type="RefSeq" id="WP_326085944.1">
    <property type="nucleotide sequence ID" value="NZ_JARLKZ010000003.1"/>
</dbReference>
<evidence type="ECO:0000313" key="1">
    <source>
        <dbReference type="EMBL" id="MEC0239041.1"/>
    </source>
</evidence>
<gene>
    <name evidence="1" type="ORF">P4H66_04040</name>
</gene>
<dbReference type="Gene3D" id="2.120.10.10">
    <property type="match status" value="1"/>
</dbReference>
<dbReference type="InterPro" id="IPR036278">
    <property type="entry name" value="Sialidase_sf"/>
</dbReference>
<accession>A0ABU6GH07</accession>